<accession>A0A075HP12</accession>
<dbReference type="AlphaFoldDB" id="A0A075HP12"/>
<name>A0A075HP12_9ARCH</name>
<proteinExistence type="predicted"/>
<sequence length="114" mass="13429">MGEFEINLKFSETPTDLQIKKLRNYFKEIPLSEILSGLKFANNRWVAKDAGVLKVGRKSILQKEIHSVTVEQAQWRLKNWKMMIANYRRRGYSYPTISRIKKLLIQISKKKSKS</sequence>
<dbReference type="EMBL" id="KF901034">
    <property type="protein sequence ID" value="AIF15698.1"/>
    <property type="molecule type" value="Genomic_DNA"/>
</dbReference>
<evidence type="ECO:0000313" key="1">
    <source>
        <dbReference type="EMBL" id="AIF15698.1"/>
    </source>
</evidence>
<organism evidence="1">
    <name type="scientific">uncultured marine thaumarchaeote KM3_71_C08</name>
    <dbReference type="NCBI Taxonomy" id="1456257"/>
    <lineage>
        <taxon>Archaea</taxon>
        <taxon>Nitrososphaerota</taxon>
        <taxon>environmental samples</taxon>
    </lineage>
</organism>
<protein>
    <submittedName>
        <fullName evidence="1">Uncharacterized protein</fullName>
    </submittedName>
</protein>
<reference evidence="1" key="1">
    <citation type="journal article" date="2014" name="Genome Biol. Evol.">
        <title>Pangenome evidence for extensive interdomain horizontal transfer affecting lineage core and shell genes in uncultured planktonic thaumarchaeota and euryarchaeota.</title>
        <authorList>
            <person name="Deschamps P."/>
            <person name="Zivanovic Y."/>
            <person name="Moreira D."/>
            <person name="Rodriguez-Valera F."/>
            <person name="Lopez-Garcia P."/>
        </authorList>
    </citation>
    <scope>NUCLEOTIDE SEQUENCE</scope>
</reference>